<keyword evidence="8" id="KW-1185">Reference proteome</keyword>
<dbReference type="KEGG" id="gom:D7316_02981"/>
<feature type="transmembrane region" description="Helical" evidence="6">
    <location>
        <begin position="118"/>
        <end position="141"/>
    </location>
</feature>
<dbReference type="RefSeq" id="WP_124711352.1">
    <property type="nucleotide sequence ID" value="NZ_CP033972.1"/>
</dbReference>
<comment type="subcellular location">
    <subcellularLocation>
        <location evidence="1">Cell membrane</location>
        <topology evidence="1">Multi-pass membrane protein</topology>
    </subcellularLocation>
</comment>
<feature type="transmembrane region" description="Helical" evidence="6">
    <location>
        <begin position="186"/>
        <end position="208"/>
    </location>
</feature>
<dbReference type="EMBL" id="CP033972">
    <property type="protein sequence ID" value="AZG46380.1"/>
    <property type="molecule type" value="Genomic_DNA"/>
</dbReference>
<evidence type="ECO:0000256" key="1">
    <source>
        <dbReference type="ARBA" id="ARBA00004651"/>
    </source>
</evidence>
<dbReference type="Proteomes" id="UP000271469">
    <property type="component" value="Chromosome"/>
</dbReference>
<feature type="transmembrane region" description="Helical" evidence="6">
    <location>
        <begin position="244"/>
        <end position="265"/>
    </location>
</feature>
<evidence type="ECO:0000256" key="4">
    <source>
        <dbReference type="ARBA" id="ARBA00022989"/>
    </source>
</evidence>
<evidence type="ECO:0000256" key="3">
    <source>
        <dbReference type="ARBA" id="ARBA00022692"/>
    </source>
</evidence>
<name>A0A3G8JQD4_9ACTN</name>
<keyword evidence="4 6" id="KW-1133">Transmembrane helix</keyword>
<dbReference type="AlphaFoldDB" id="A0A3G8JQD4"/>
<organism evidence="7 8">
    <name type="scientific">Gordonia insulae</name>
    <dbReference type="NCBI Taxonomy" id="2420509"/>
    <lineage>
        <taxon>Bacteria</taxon>
        <taxon>Bacillati</taxon>
        <taxon>Actinomycetota</taxon>
        <taxon>Actinomycetes</taxon>
        <taxon>Mycobacteriales</taxon>
        <taxon>Gordoniaceae</taxon>
        <taxon>Gordonia</taxon>
    </lineage>
</organism>
<keyword evidence="2" id="KW-1003">Cell membrane</keyword>
<sequence length="330" mass="36668">MHHNTVPDVWSSWTATPLVWALLAIATLCYLLAVRRADHWPQVRTVCWFVAIAGFVVALNSGLATFAHHLFWAHMVVHLVMITVIPVFLVFAQPIRLATVALDRRGARRVERFMDSRAIRFVTAPYLTVPLYTAVLVLTHLTGFQQRMAEHMWIHDAELVLYLVSGYLMLLPLIGDELTGHDYTYLVRFATLLLSMGADTFVGVILMLTGYDLAPGFAQSRMGWPAHAILNPSAMNDQSAAGAIMWWAGDGLMMVLLVVLAWQWIRAEGLGRGRQVSAAEHLGTRRPSFLESARQDALGAESIRVDDDDAALAAYNARLAALNGHSARER</sequence>
<evidence type="ECO:0000256" key="2">
    <source>
        <dbReference type="ARBA" id="ARBA00022475"/>
    </source>
</evidence>
<gene>
    <name evidence="7" type="ORF">D7316_02981</name>
</gene>
<protein>
    <recommendedName>
        <fullName evidence="9">Cytochrome c oxidase assembly protein</fullName>
    </recommendedName>
</protein>
<evidence type="ECO:0000256" key="6">
    <source>
        <dbReference type="SAM" id="Phobius"/>
    </source>
</evidence>
<feature type="transmembrane region" description="Helical" evidence="6">
    <location>
        <begin position="153"/>
        <end position="174"/>
    </location>
</feature>
<keyword evidence="3 6" id="KW-0812">Transmembrane</keyword>
<feature type="transmembrane region" description="Helical" evidence="6">
    <location>
        <begin position="72"/>
        <end position="97"/>
    </location>
</feature>
<evidence type="ECO:0000256" key="5">
    <source>
        <dbReference type="ARBA" id="ARBA00023136"/>
    </source>
</evidence>
<feature type="transmembrane region" description="Helical" evidence="6">
    <location>
        <begin position="12"/>
        <end position="34"/>
    </location>
</feature>
<reference evidence="7 8" key="1">
    <citation type="submission" date="2018-11" db="EMBL/GenBank/DDBJ databases">
        <title>Gordonia insulae sp. nov., isolated from an island soil.</title>
        <authorList>
            <person name="Kim Y.S."/>
            <person name="Kim S.B."/>
        </authorList>
    </citation>
    <scope>NUCLEOTIDE SEQUENCE [LARGE SCALE GENOMIC DNA]</scope>
    <source>
        <strain evidence="7 8">MMS17-SY073</strain>
    </source>
</reference>
<dbReference type="Pfam" id="PF09678">
    <property type="entry name" value="Caa3_CtaG"/>
    <property type="match status" value="1"/>
</dbReference>
<dbReference type="InterPro" id="IPR019108">
    <property type="entry name" value="Caa3_assmbl_CtaG-rel"/>
</dbReference>
<proteinExistence type="predicted"/>
<keyword evidence="5 6" id="KW-0472">Membrane</keyword>
<dbReference type="GO" id="GO:0005886">
    <property type="term" value="C:plasma membrane"/>
    <property type="evidence" value="ECO:0007669"/>
    <property type="project" value="UniProtKB-SubCell"/>
</dbReference>
<feature type="transmembrane region" description="Helical" evidence="6">
    <location>
        <begin position="46"/>
        <end position="66"/>
    </location>
</feature>
<evidence type="ECO:0000313" key="8">
    <source>
        <dbReference type="Proteomes" id="UP000271469"/>
    </source>
</evidence>
<evidence type="ECO:0008006" key="9">
    <source>
        <dbReference type="Google" id="ProtNLM"/>
    </source>
</evidence>
<accession>A0A3G8JQD4</accession>
<dbReference type="OrthoDB" id="5241646at2"/>
<evidence type="ECO:0000313" key="7">
    <source>
        <dbReference type="EMBL" id="AZG46380.1"/>
    </source>
</evidence>